<organism evidence="1">
    <name type="scientific">uncultured marine phage</name>
    <dbReference type="NCBI Taxonomy" id="707152"/>
    <lineage>
        <taxon>Viruses</taxon>
        <taxon>environmental samples</taxon>
    </lineage>
</organism>
<evidence type="ECO:0000313" key="1">
    <source>
        <dbReference type="EMBL" id="CAG7580418.1"/>
    </source>
</evidence>
<reference evidence="1" key="1">
    <citation type="submission" date="2021-06" db="EMBL/GenBank/DDBJ databases">
        <authorList>
            <person name="Gannon L."/>
            <person name="Redgwell R T."/>
            <person name="Michniewski S."/>
            <person name="Harrison D C."/>
            <person name="Millard A."/>
        </authorList>
    </citation>
    <scope>NUCLEOTIDE SEQUENCE</scope>
</reference>
<dbReference type="EMBL" id="OU342829">
    <property type="protein sequence ID" value="CAG7580418.1"/>
    <property type="molecule type" value="Genomic_DNA"/>
</dbReference>
<protein>
    <submittedName>
        <fullName evidence="1">Uncharacterized protein</fullName>
    </submittedName>
</protein>
<proteinExistence type="predicted"/>
<sequence length="76" mass="8918">MKIKKLKKKIESKIGSDITIEEVDYTPGYWLNQETNEWIVKRIYVSTSDDTKLEQLEGIIESLKKSFKTNVQIILK</sequence>
<accession>A0A8D9FRI4</accession>
<gene>
    <name evidence="1" type="ORF">SLAVMIC_00405</name>
</gene>
<name>A0A8D9FRI4_9VIRU</name>